<accession>A0A8J2PSB6</accession>
<organism evidence="2 3">
    <name type="scientific">Allacma fusca</name>
    <dbReference type="NCBI Taxonomy" id="39272"/>
    <lineage>
        <taxon>Eukaryota</taxon>
        <taxon>Metazoa</taxon>
        <taxon>Ecdysozoa</taxon>
        <taxon>Arthropoda</taxon>
        <taxon>Hexapoda</taxon>
        <taxon>Collembola</taxon>
        <taxon>Symphypleona</taxon>
        <taxon>Sminthuridae</taxon>
        <taxon>Allacma</taxon>
    </lineage>
</organism>
<feature type="compositionally biased region" description="Low complexity" evidence="1">
    <location>
        <begin position="13"/>
        <end position="42"/>
    </location>
</feature>
<feature type="region of interest" description="Disordered" evidence="1">
    <location>
        <begin position="74"/>
        <end position="120"/>
    </location>
</feature>
<feature type="compositionally biased region" description="Polar residues" evidence="1">
    <location>
        <begin position="79"/>
        <end position="89"/>
    </location>
</feature>
<gene>
    <name evidence="2" type="ORF">AFUS01_LOCUS31768</name>
</gene>
<evidence type="ECO:0000256" key="1">
    <source>
        <dbReference type="SAM" id="MobiDB-lite"/>
    </source>
</evidence>
<feature type="non-terminal residue" evidence="2">
    <location>
        <position position="120"/>
    </location>
</feature>
<dbReference type="AlphaFoldDB" id="A0A8J2PSB6"/>
<keyword evidence="3" id="KW-1185">Reference proteome</keyword>
<dbReference type="Proteomes" id="UP000708208">
    <property type="component" value="Unassembled WGS sequence"/>
</dbReference>
<reference evidence="2" key="1">
    <citation type="submission" date="2021-06" db="EMBL/GenBank/DDBJ databases">
        <authorList>
            <person name="Hodson N. C."/>
            <person name="Mongue J. A."/>
            <person name="Jaron S. K."/>
        </authorList>
    </citation>
    <scope>NUCLEOTIDE SEQUENCE</scope>
</reference>
<protein>
    <submittedName>
        <fullName evidence="2">Uncharacterized protein</fullName>
    </submittedName>
</protein>
<sequence>MPRLFNESHYYALSTSSSRDTSPPSLTPPSELLLNPPSQEPLASDSPDFTSHVKSVEAKDNLLDNPPVININDSVAGITENQQPLTNPFLSPPKCAPDNTDSKHCPPNSCFSRTPESNVP</sequence>
<proteinExistence type="predicted"/>
<evidence type="ECO:0000313" key="2">
    <source>
        <dbReference type="EMBL" id="CAG7821429.1"/>
    </source>
</evidence>
<comment type="caution">
    <text evidence="2">The sequence shown here is derived from an EMBL/GenBank/DDBJ whole genome shotgun (WGS) entry which is preliminary data.</text>
</comment>
<name>A0A8J2PSB6_9HEXA</name>
<dbReference type="EMBL" id="CAJVCH010510968">
    <property type="protein sequence ID" value="CAG7821429.1"/>
    <property type="molecule type" value="Genomic_DNA"/>
</dbReference>
<evidence type="ECO:0000313" key="3">
    <source>
        <dbReference type="Proteomes" id="UP000708208"/>
    </source>
</evidence>
<feature type="region of interest" description="Disordered" evidence="1">
    <location>
        <begin position="12"/>
        <end position="50"/>
    </location>
</feature>
<feature type="non-terminal residue" evidence="2">
    <location>
        <position position="1"/>
    </location>
</feature>
<feature type="compositionally biased region" description="Polar residues" evidence="1">
    <location>
        <begin position="109"/>
        <end position="120"/>
    </location>
</feature>